<evidence type="ECO:0000313" key="1">
    <source>
        <dbReference type="EMBL" id="KAA8524113.1"/>
    </source>
</evidence>
<organism evidence="1 2">
    <name type="scientific">Nyssa sinensis</name>
    <dbReference type="NCBI Taxonomy" id="561372"/>
    <lineage>
        <taxon>Eukaryota</taxon>
        <taxon>Viridiplantae</taxon>
        <taxon>Streptophyta</taxon>
        <taxon>Embryophyta</taxon>
        <taxon>Tracheophyta</taxon>
        <taxon>Spermatophyta</taxon>
        <taxon>Magnoliopsida</taxon>
        <taxon>eudicotyledons</taxon>
        <taxon>Gunneridae</taxon>
        <taxon>Pentapetalae</taxon>
        <taxon>asterids</taxon>
        <taxon>Cornales</taxon>
        <taxon>Nyssaceae</taxon>
        <taxon>Nyssa</taxon>
    </lineage>
</organism>
<proteinExistence type="predicted"/>
<accession>A0A5J4ZZ78</accession>
<sequence length="105" mass="11753">MRTNLIETAVVWLGIRPLIWQLNGAVELFIAISLHFLELDLRPRVHGDGSDEADMDTKATMLTARRERWSDPWGPSGKFGGLCIGFATMETSVVSEDPRPRIFAP</sequence>
<dbReference type="EMBL" id="CM018047">
    <property type="protein sequence ID" value="KAA8524113.1"/>
    <property type="molecule type" value="Genomic_DNA"/>
</dbReference>
<gene>
    <name evidence="1" type="ORF">F0562_010456</name>
</gene>
<protein>
    <submittedName>
        <fullName evidence="1">Uncharacterized protein</fullName>
    </submittedName>
</protein>
<dbReference type="AlphaFoldDB" id="A0A5J4ZZ78"/>
<keyword evidence="2" id="KW-1185">Reference proteome</keyword>
<reference evidence="1 2" key="1">
    <citation type="submission" date="2019-09" db="EMBL/GenBank/DDBJ databases">
        <title>A chromosome-level genome assembly of the Chinese tupelo Nyssa sinensis.</title>
        <authorList>
            <person name="Yang X."/>
            <person name="Kang M."/>
            <person name="Yang Y."/>
            <person name="Xiong H."/>
            <person name="Wang M."/>
            <person name="Zhang Z."/>
            <person name="Wang Z."/>
            <person name="Wu H."/>
            <person name="Ma T."/>
            <person name="Liu J."/>
            <person name="Xi Z."/>
        </authorList>
    </citation>
    <scope>NUCLEOTIDE SEQUENCE [LARGE SCALE GENOMIC DNA]</scope>
    <source>
        <strain evidence="1">J267</strain>
        <tissue evidence="1">Leaf</tissue>
    </source>
</reference>
<name>A0A5J4ZZ78_9ASTE</name>
<evidence type="ECO:0000313" key="2">
    <source>
        <dbReference type="Proteomes" id="UP000325577"/>
    </source>
</evidence>
<dbReference type="Proteomes" id="UP000325577">
    <property type="component" value="Linkage Group LG4"/>
</dbReference>